<keyword evidence="6" id="KW-0488">Methylation</keyword>
<dbReference type="GO" id="GO:0006914">
    <property type="term" value="P:autophagy"/>
    <property type="evidence" value="ECO:0007669"/>
    <property type="project" value="UniProtKB-UniRule"/>
</dbReference>
<dbReference type="GO" id="GO:0030897">
    <property type="term" value="C:HOPS complex"/>
    <property type="evidence" value="ECO:0007669"/>
    <property type="project" value="UniProtKB-UniRule"/>
</dbReference>
<comment type="subcellular location">
    <subcellularLocation>
        <location evidence="2 22">Cytoplasmic vesicle</location>
        <location evidence="2 22">Autophagosome</location>
    </subcellularLocation>
    <subcellularLocation>
        <location evidence="1 22">Early endosome</location>
    </subcellularLocation>
    <subcellularLocation>
        <location evidence="22">Late endosome membrane</location>
        <topology evidence="22">Peripheral membrane protein</topology>
        <orientation evidence="22">Cytoplasmic side</orientation>
    </subcellularLocation>
    <subcellularLocation>
        <location evidence="3 22">Lysosome membrane</location>
        <topology evidence="3 22">Peripheral membrane protein</topology>
        <orientation evidence="3 22">Cytoplasmic side</orientation>
    </subcellularLocation>
    <subcellularLocation>
        <location evidence="22">Cytoplasmic vesicle</location>
    </subcellularLocation>
    <subcellularLocation>
        <location evidence="22">Cytoplasmic vesicle</location>
        <location evidence="22">Clathrin-coated vesicle</location>
    </subcellularLocation>
</comment>
<dbReference type="STRING" id="8005.ENSEEEP00000031819"/>
<dbReference type="GO" id="GO:0030674">
    <property type="term" value="F:protein-macromolecule adaptor activity"/>
    <property type="evidence" value="ECO:0007669"/>
    <property type="project" value="TreeGrafter"/>
</dbReference>
<keyword evidence="28" id="KW-1185">Reference proteome</keyword>
<evidence type="ECO:0000256" key="17">
    <source>
        <dbReference type="ARBA" id="ARBA00023054"/>
    </source>
</evidence>
<dbReference type="Pfam" id="PF23341">
    <property type="entry name" value="PEP5_VPS11_N"/>
    <property type="match status" value="1"/>
</dbReference>
<dbReference type="InterPro" id="IPR057308">
    <property type="entry name" value="CHCR_PEP5_VPS11"/>
</dbReference>
<keyword evidence="10" id="KW-0547">Nucleotide-binding</keyword>
<dbReference type="GO" id="GO:0008270">
    <property type="term" value="F:zinc ion binding"/>
    <property type="evidence" value="ECO:0007669"/>
    <property type="project" value="UniProtKB-KW"/>
</dbReference>
<protein>
    <recommendedName>
        <fullName evidence="21 22">Vacuolar protein sorting-associated protein 11 homolog</fullName>
    </recommendedName>
</protein>
<keyword evidence="5 22" id="KW-0813">Transport</keyword>
<evidence type="ECO:0000256" key="15">
    <source>
        <dbReference type="ARBA" id="ARBA00022990"/>
    </source>
</evidence>
<keyword evidence="18 22" id="KW-0472">Membrane</keyword>
<dbReference type="FunFam" id="2.130.10.10:FF:000570">
    <property type="entry name" value="Vacuolar protein sorting-associated protein 11 homolog"/>
    <property type="match status" value="1"/>
</dbReference>
<evidence type="ECO:0000256" key="3">
    <source>
        <dbReference type="ARBA" id="ARBA00004630"/>
    </source>
</evidence>
<dbReference type="InterPro" id="IPR015943">
    <property type="entry name" value="WD40/YVTN_repeat-like_dom_sf"/>
</dbReference>
<dbReference type="PROSITE" id="PS50089">
    <property type="entry name" value="ZF_RING_2"/>
    <property type="match status" value="1"/>
</dbReference>
<evidence type="ECO:0000256" key="7">
    <source>
        <dbReference type="ARBA" id="ARBA00022553"/>
    </source>
</evidence>
<dbReference type="Pfam" id="PF23356">
    <property type="entry name" value="TPR_PEP5_VPS11"/>
    <property type="match status" value="1"/>
</dbReference>
<evidence type="ECO:0000256" key="10">
    <source>
        <dbReference type="ARBA" id="ARBA00022741"/>
    </source>
</evidence>
<keyword evidence="20 22" id="KW-0968">Cytoplasmic vesicle</keyword>
<evidence type="ECO:0000256" key="8">
    <source>
        <dbReference type="ARBA" id="ARBA00022723"/>
    </source>
</evidence>
<feature type="repeat" description="CHCR" evidence="24">
    <location>
        <begin position="389"/>
        <end position="538"/>
    </location>
</feature>
<name>A0A4W4G664_ELEEL</name>
<dbReference type="AlphaFoldDB" id="A0A4W4G664"/>
<dbReference type="PIRSF" id="PIRSF007860">
    <property type="entry name" value="VPS11"/>
    <property type="match status" value="1"/>
</dbReference>
<evidence type="ECO:0000256" key="24">
    <source>
        <dbReference type="PROSITE-ProRule" id="PRU01006"/>
    </source>
</evidence>
<dbReference type="FunFam" id="1.25.40.10:FF:000164">
    <property type="entry name" value="Vacuolar protein sorting-associated protein 11 homolog"/>
    <property type="match status" value="1"/>
</dbReference>
<gene>
    <name evidence="27" type="primary">VPS11</name>
</gene>
<evidence type="ECO:0000256" key="11">
    <source>
        <dbReference type="ARBA" id="ARBA00022753"/>
    </source>
</evidence>
<evidence type="ECO:0000256" key="5">
    <source>
        <dbReference type="ARBA" id="ARBA00022448"/>
    </source>
</evidence>
<sequence>MAAFLQWRRFVFFDRETVKDPIENGKNFILPNGISACDSGRGHIVLGDILIWFLTRSLQLSSFQAYKLRVTHLFQLKQHSILVSVGQDEHGINPLVKVWNTDKRDSGSPLCTRIFPAIPGNKPTEVSCLSVHENLNFMAIGFTDGSVVLTKGDITRDRHSKTLTLHEGNSPVTGLAFRQAGKVTHLFVVNLEKVQCYTLSVKEYPRLELDTHGCALRCSALTDPSQDSQFIVAGNECVYLYQPDERGPCFAFDGHKILVHWHRGYLLLLTQDSKSPNNKETSPTEKHVLTIYDLDNKFIAYSAAFDDIIDVLAEWGSFYILTRDGKMFVLQEKDTQTKLEMLFKKNLFVMAINLAKSQHLDKDGLSEIFRQYGDHLYVKGDHDGAIQQYIRTIGKLEPSYVIRKFLDAQRIHNLTAYLQALHRQSLANADHTTLLLNCYTKLKDSSKLEEFIKSSESEVHFDVEIAIKVLRQAGYHSHAVFLAEKHAHHEWYLKIQLEDLKNYQEALRYIGRLPFEQAETNMKHYGKTLMHHVPESTTVLLKKLCTDYHVVPCSVEGAYDLCSSGNLWLQANSEEFIPIFANNPRELHAFLEHMIKVEPFSPQGVYDTLLELRLQDWAHEQDPEKKEVLQRAALSLLRSDNTVFDKALVLCQMHSFKEGVLYLYEKGKLYQQIMHYHMQNEEYSKVVEACKHYGNQEVCLWEQALGYFARKEEDCKAYISEVLQHIDLNNLMPPLLVVQTLAHNSTATLSVIKDYLINKLQRESQQIEEDERKIRQYREETANLRSEIQELRTSAKIFQKTKCTMCNSPLELPSVHFLCGHSFHQHCFESYAESEAECPTCTPENRKVMDMLRAQDQKRDLHDHFNRQLRGSNDGFSVVADYFGRGVFNKLTLITDPPGAKAGPGSLEADLQRDLLIHTKRNV</sequence>
<dbReference type="InterPro" id="IPR036322">
    <property type="entry name" value="WD40_repeat_dom_sf"/>
</dbReference>
<dbReference type="GO" id="GO:0006904">
    <property type="term" value="P:vesicle docking involved in exocytosis"/>
    <property type="evidence" value="ECO:0007669"/>
    <property type="project" value="TreeGrafter"/>
</dbReference>
<dbReference type="Gene3D" id="1.25.40.10">
    <property type="entry name" value="Tetratricopeptide repeat domain"/>
    <property type="match status" value="1"/>
</dbReference>
<evidence type="ECO:0000256" key="25">
    <source>
        <dbReference type="SAM" id="Coils"/>
    </source>
</evidence>
<dbReference type="GO" id="GO:0031902">
    <property type="term" value="C:late endosome membrane"/>
    <property type="evidence" value="ECO:0007669"/>
    <property type="project" value="UniProtKB-SubCell"/>
</dbReference>
<evidence type="ECO:0000256" key="9">
    <source>
        <dbReference type="ARBA" id="ARBA00022737"/>
    </source>
</evidence>
<organism evidence="27 28">
    <name type="scientific">Electrophorus electricus</name>
    <name type="common">Electric eel</name>
    <name type="synonym">Gymnotus electricus</name>
    <dbReference type="NCBI Taxonomy" id="8005"/>
    <lineage>
        <taxon>Eukaryota</taxon>
        <taxon>Metazoa</taxon>
        <taxon>Chordata</taxon>
        <taxon>Craniata</taxon>
        <taxon>Vertebrata</taxon>
        <taxon>Euteleostomi</taxon>
        <taxon>Actinopterygii</taxon>
        <taxon>Neopterygii</taxon>
        <taxon>Teleostei</taxon>
        <taxon>Ostariophysi</taxon>
        <taxon>Gymnotiformes</taxon>
        <taxon>Gymnotoidei</taxon>
        <taxon>Gymnotidae</taxon>
        <taxon>Electrophorus</taxon>
    </lineage>
</organism>
<dbReference type="InterPro" id="IPR011990">
    <property type="entry name" value="TPR-like_helical_dom_sf"/>
</dbReference>
<feature type="repeat" description="CHCR" evidence="24">
    <location>
        <begin position="560"/>
        <end position="717"/>
    </location>
</feature>
<keyword evidence="17 25" id="KW-0175">Coiled coil</keyword>
<reference evidence="27" key="5">
    <citation type="submission" date="2025-09" db="UniProtKB">
        <authorList>
            <consortium name="Ensembl"/>
        </authorList>
    </citation>
    <scope>IDENTIFICATION</scope>
</reference>
<evidence type="ECO:0000256" key="6">
    <source>
        <dbReference type="ARBA" id="ARBA00022481"/>
    </source>
</evidence>
<dbReference type="Pfam" id="PF13923">
    <property type="entry name" value="zf-C3HC4_2"/>
    <property type="match status" value="1"/>
</dbReference>
<dbReference type="GO" id="GO:0048284">
    <property type="term" value="P:organelle fusion"/>
    <property type="evidence" value="ECO:0007669"/>
    <property type="project" value="TreeGrafter"/>
</dbReference>
<keyword evidence="12 23" id="KW-0863">Zinc-finger</keyword>
<keyword evidence="15" id="KW-0007">Acetylation</keyword>
<dbReference type="GO" id="GO:0005776">
    <property type="term" value="C:autophagosome"/>
    <property type="evidence" value="ECO:0007669"/>
    <property type="project" value="UniProtKB-SubCell"/>
</dbReference>
<evidence type="ECO:0000256" key="20">
    <source>
        <dbReference type="ARBA" id="ARBA00023329"/>
    </source>
</evidence>
<dbReference type="GO" id="GO:0033263">
    <property type="term" value="C:CORVET complex"/>
    <property type="evidence" value="ECO:0007669"/>
    <property type="project" value="UniProtKB-UniRule"/>
</dbReference>
<evidence type="ECO:0000256" key="2">
    <source>
        <dbReference type="ARBA" id="ARBA00004419"/>
    </source>
</evidence>
<evidence type="ECO:0000313" key="27">
    <source>
        <dbReference type="Ensembl" id="ENSEEEP00000031819.2"/>
    </source>
</evidence>
<dbReference type="InterPro" id="IPR016024">
    <property type="entry name" value="ARM-type_fold"/>
</dbReference>
<dbReference type="SUPFAM" id="SSF48371">
    <property type="entry name" value="ARM repeat"/>
    <property type="match status" value="1"/>
</dbReference>
<evidence type="ECO:0000259" key="26">
    <source>
        <dbReference type="PROSITE" id="PS50089"/>
    </source>
</evidence>
<feature type="coiled-coil region" evidence="25">
    <location>
        <begin position="753"/>
        <end position="794"/>
    </location>
</feature>
<dbReference type="Gene3D" id="2.130.10.10">
    <property type="entry name" value="YVTN repeat-like/Quinoprotein amine dehydrogenase"/>
    <property type="match status" value="1"/>
</dbReference>
<dbReference type="GO" id="GO:0030136">
    <property type="term" value="C:clathrin-coated vesicle"/>
    <property type="evidence" value="ECO:0007669"/>
    <property type="project" value="UniProtKB-SubCell"/>
</dbReference>
<dbReference type="GO" id="GO:0005769">
    <property type="term" value="C:early endosome"/>
    <property type="evidence" value="ECO:0007669"/>
    <property type="project" value="UniProtKB-SubCell"/>
</dbReference>
<dbReference type="Ensembl" id="ENSEEET00000032203.2">
    <property type="protein sequence ID" value="ENSEEEP00000031819.2"/>
    <property type="gene ID" value="ENSEEEG00000015126.2"/>
</dbReference>
<evidence type="ECO:0000256" key="12">
    <source>
        <dbReference type="ARBA" id="ARBA00022771"/>
    </source>
</evidence>
<dbReference type="InterPro" id="IPR057307">
    <property type="entry name" value="PEP5_VPS11_N"/>
</dbReference>
<keyword evidence="16 22" id="KW-0072">Autophagy</keyword>
<evidence type="ECO:0000256" key="21">
    <source>
        <dbReference type="ARBA" id="ARBA00073716"/>
    </source>
</evidence>
<evidence type="ECO:0000313" key="28">
    <source>
        <dbReference type="Proteomes" id="UP000314983"/>
    </source>
</evidence>
<reference evidence="27" key="3">
    <citation type="submission" date="2020-05" db="EMBL/GenBank/DDBJ databases">
        <title>Electrophorus electricus (electric eel) genome, fEleEle1, primary haplotype.</title>
        <authorList>
            <person name="Myers G."/>
            <person name="Meyer A."/>
            <person name="Fedrigo O."/>
            <person name="Formenti G."/>
            <person name="Rhie A."/>
            <person name="Tracey A."/>
            <person name="Sims Y."/>
            <person name="Jarvis E.D."/>
        </authorList>
    </citation>
    <scope>NUCLEOTIDE SEQUENCE [LARGE SCALE GENOMIC DNA]</scope>
</reference>
<dbReference type="Gene3D" id="3.30.40.10">
    <property type="entry name" value="Zinc/RING finger domain, C3HC4 (zinc finger)"/>
    <property type="match status" value="1"/>
</dbReference>
<dbReference type="CDD" id="cd16688">
    <property type="entry name" value="RING-H2_Vps11"/>
    <property type="match status" value="1"/>
</dbReference>
<reference evidence="28" key="2">
    <citation type="journal article" date="2017" name="Sci. Adv.">
        <title>A tail of two voltages: Proteomic comparison of the three electric organs of the electric eel.</title>
        <authorList>
            <person name="Traeger L.L."/>
            <person name="Sabat G."/>
            <person name="Barrett-Wilt G.A."/>
            <person name="Wells G.B."/>
            <person name="Sussman M.R."/>
        </authorList>
    </citation>
    <scope>NUCLEOTIDE SEQUENCE [LARGE SCALE GENOMIC DNA]</scope>
</reference>
<dbReference type="GO" id="GO:0007032">
    <property type="term" value="P:endosome organization"/>
    <property type="evidence" value="ECO:0007669"/>
    <property type="project" value="TreeGrafter"/>
</dbReference>
<keyword evidence="14 22" id="KW-0653">Protein transport</keyword>
<comment type="similarity">
    <text evidence="4 22">Belongs to the VPS11 family.</text>
</comment>
<proteinExistence type="inferred from homology"/>
<accession>A0A4W4G664</accession>
<dbReference type="SUPFAM" id="SSF57850">
    <property type="entry name" value="RING/U-box"/>
    <property type="match status" value="1"/>
</dbReference>
<evidence type="ECO:0000256" key="23">
    <source>
        <dbReference type="PROSITE-ProRule" id="PRU00175"/>
    </source>
</evidence>
<keyword evidence="9" id="KW-0677">Repeat</keyword>
<keyword evidence="13" id="KW-0862">Zinc</keyword>
<dbReference type="InterPro" id="IPR024763">
    <property type="entry name" value="VPS11_C"/>
</dbReference>
<reference evidence="28" key="1">
    <citation type="journal article" date="2014" name="Science">
        <title>Nonhuman genetics. Genomic basis for the convergent evolution of electric organs.</title>
        <authorList>
            <person name="Gallant J.R."/>
            <person name="Traeger L.L."/>
            <person name="Volkening J.D."/>
            <person name="Moffett H."/>
            <person name="Chen P.H."/>
            <person name="Novina C.D."/>
            <person name="Phillips G.N.Jr."/>
            <person name="Anand R."/>
            <person name="Wells G.B."/>
            <person name="Pinch M."/>
            <person name="Guth R."/>
            <person name="Unguez G.A."/>
            <person name="Albert J.S."/>
            <person name="Zakon H.H."/>
            <person name="Samanta M.P."/>
            <person name="Sussman M.R."/>
        </authorList>
    </citation>
    <scope>NUCLEOTIDE SEQUENCE [LARGE SCALE GENOMIC DNA]</scope>
</reference>
<keyword evidence="19 22" id="KW-0458">Lysosome</keyword>
<dbReference type="InterPro" id="IPR013083">
    <property type="entry name" value="Znf_RING/FYVE/PHD"/>
</dbReference>
<dbReference type="GeneTree" id="ENSGT00940000153635"/>
<keyword evidence="11 22" id="KW-0967">Endosome</keyword>
<dbReference type="PROSITE" id="PS50236">
    <property type="entry name" value="CHCR"/>
    <property type="match status" value="2"/>
</dbReference>
<dbReference type="Pfam" id="PF12451">
    <property type="entry name" value="VPS11_C"/>
    <property type="match status" value="1"/>
</dbReference>
<dbReference type="GO" id="GO:0006886">
    <property type="term" value="P:intracellular protein transport"/>
    <property type="evidence" value="ECO:0007669"/>
    <property type="project" value="UniProtKB-UniRule"/>
</dbReference>
<feature type="domain" description="RING-type" evidence="26">
    <location>
        <begin position="803"/>
        <end position="842"/>
    </location>
</feature>
<evidence type="ECO:0000256" key="16">
    <source>
        <dbReference type="ARBA" id="ARBA00023006"/>
    </source>
</evidence>
<reference evidence="27" key="4">
    <citation type="submission" date="2025-08" db="UniProtKB">
        <authorList>
            <consortium name="Ensembl"/>
        </authorList>
    </citation>
    <scope>IDENTIFICATION</scope>
</reference>
<evidence type="ECO:0000256" key="4">
    <source>
        <dbReference type="ARBA" id="ARBA00007070"/>
    </source>
</evidence>
<dbReference type="InterPro" id="IPR001841">
    <property type="entry name" value="Znf_RING"/>
</dbReference>
<evidence type="ECO:0000256" key="18">
    <source>
        <dbReference type="ARBA" id="ARBA00023136"/>
    </source>
</evidence>
<dbReference type="SUPFAM" id="SSF50978">
    <property type="entry name" value="WD40 repeat-like"/>
    <property type="match status" value="1"/>
</dbReference>
<dbReference type="OMA" id="ENENECP"/>
<keyword evidence="7" id="KW-0597">Phosphoprotein</keyword>
<comment type="function">
    <text evidence="22">Plays a role in vesicle-mediated protein trafficking to lysosomal compartments including the endocytic membrane transport and autophagic pathways. Believed to act as a core component of the putative HOPS and CORVET endosomal tethering complexes.</text>
</comment>
<dbReference type="GO" id="GO:0007033">
    <property type="term" value="P:vacuole organization"/>
    <property type="evidence" value="ECO:0007669"/>
    <property type="project" value="TreeGrafter"/>
</dbReference>
<evidence type="ECO:0000256" key="1">
    <source>
        <dbReference type="ARBA" id="ARBA00004412"/>
    </source>
</evidence>
<evidence type="ECO:0000256" key="13">
    <source>
        <dbReference type="ARBA" id="ARBA00022833"/>
    </source>
</evidence>
<dbReference type="PANTHER" id="PTHR23323">
    <property type="entry name" value="VACUOLAR PROTEIN SORTING-ASSOCIATED PROTEIN"/>
    <property type="match status" value="1"/>
</dbReference>
<dbReference type="FunFam" id="3.30.40.10:FF:000258">
    <property type="entry name" value="Vacuolar protein sorting-associated protein 11 homolog"/>
    <property type="match status" value="1"/>
</dbReference>
<evidence type="ECO:0000256" key="22">
    <source>
        <dbReference type="PIRNR" id="PIRNR007860"/>
    </source>
</evidence>
<dbReference type="InterPro" id="IPR016528">
    <property type="entry name" value="VPS11"/>
</dbReference>
<evidence type="ECO:0000256" key="14">
    <source>
        <dbReference type="ARBA" id="ARBA00022927"/>
    </source>
</evidence>
<dbReference type="GO" id="GO:0005765">
    <property type="term" value="C:lysosomal membrane"/>
    <property type="evidence" value="ECO:0007669"/>
    <property type="project" value="UniProtKB-SubCell"/>
</dbReference>
<dbReference type="Proteomes" id="UP000314983">
    <property type="component" value="Chromosome 17"/>
</dbReference>
<dbReference type="GO" id="GO:0000166">
    <property type="term" value="F:nucleotide binding"/>
    <property type="evidence" value="ECO:0007669"/>
    <property type="project" value="UniProtKB-KW"/>
</dbReference>
<keyword evidence="8" id="KW-0479">Metal-binding</keyword>
<dbReference type="InterPro" id="IPR000547">
    <property type="entry name" value="Clathrin_H-chain/VPS_repeat"/>
</dbReference>
<evidence type="ECO:0000256" key="19">
    <source>
        <dbReference type="ARBA" id="ARBA00023228"/>
    </source>
</evidence>
<dbReference type="PANTHER" id="PTHR23323:SF24">
    <property type="entry name" value="VACUOLAR PROTEIN SORTING-ASSOCIATED PROTEIN 11 HOMOLOG"/>
    <property type="match status" value="1"/>
</dbReference>